<dbReference type="Gene3D" id="2.30.30.30">
    <property type="match status" value="1"/>
</dbReference>
<evidence type="ECO:0000256" key="4">
    <source>
        <dbReference type="ARBA" id="ARBA00022980"/>
    </source>
</evidence>
<dbReference type="RefSeq" id="WP_012529377.1">
    <property type="nucleotide sequence ID" value="NZ_AP023213.1"/>
</dbReference>
<dbReference type="GO" id="GO:0005840">
    <property type="term" value="C:ribosome"/>
    <property type="evidence" value="ECO:0007669"/>
    <property type="project" value="UniProtKB-KW"/>
</dbReference>
<dbReference type="GO" id="GO:0006412">
    <property type="term" value="P:translation"/>
    <property type="evidence" value="ECO:0007669"/>
    <property type="project" value="UniProtKB-UniRule"/>
</dbReference>
<evidence type="ECO:0000256" key="2">
    <source>
        <dbReference type="ARBA" id="ARBA00022730"/>
    </source>
</evidence>
<keyword evidence="2 8" id="KW-0699">rRNA-binding</keyword>
<dbReference type="Pfam" id="PF00467">
    <property type="entry name" value="KOW"/>
    <property type="match status" value="1"/>
</dbReference>
<dbReference type="PANTHER" id="PTHR12903">
    <property type="entry name" value="MITOCHONDRIAL RIBOSOMAL PROTEIN L24"/>
    <property type="match status" value="1"/>
</dbReference>
<proteinExistence type="inferred from homology"/>
<keyword evidence="4 8" id="KW-0689">Ribosomal protein</keyword>
<evidence type="ECO:0000256" key="7">
    <source>
        <dbReference type="ARBA" id="ARBA00058688"/>
    </source>
</evidence>
<sequence>MLGKKLHVKKNDTVVVIAGKDRSKSGKVISIHPKKDGVIVEGVNVVKRHQKPRGSEQGGILEKEAPVHISNVMLLCGKCNKPVRTKTTVLEDGKKARCCVKCGESFDK</sequence>
<gene>
    <name evidence="8" type="primary">rplX</name>
    <name evidence="10" type="ORF">GEOBRER4_n3335</name>
</gene>
<dbReference type="Pfam" id="PF17136">
    <property type="entry name" value="ribosomal_L24"/>
    <property type="match status" value="1"/>
</dbReference>
<evidence type="ECO:0000256" key="3">
    <source>
        <dbReference type="ARBA" id="ARBA00022884"/>
    </source>
</evidence>
<keyword evidence="11" id="KW-1185">Reference proteome</keyword>
<dbReference type="GO" id="GO:0003735">
    <property type="term" value="F:structural constituent of ribosome"/>
    <property type="evidence" value="ECO:0007669"/>
    <property type="project" value="InterPro"/>
</dbReference>
<dbReference type="InterPro" id="IPR003256">
    <property type="entry name" value="Ribosomal_uL24"/>
</dbReference>
<dbReference type="HAMAP" id="MF_01326_B">
    <property type="entry name" value="Ribosomal_uL24_B"/>
    <property type="match status" value="1"/>
</dbReference>
<dbReference type="InterPro" id="IPR005824">
    <property type="entry name" value="KOW"/>
</dbReference>
<organism evidence="10 11">
    <name type="scientific">Citrifermentans bremense</name>
    <dbReference type="NCBI Taxonomy" id="60035"/>
    <lineage>
        <taxon>Bacteria</taxon>
        <taxon>Pseudomonadati</taxon>
        <taxon>Thermodesulfobacteriota</taxon>
        <taxon>Desulfuromonadia</taxon>
        <taxon>Geobacterales</taxon>
        <taxon>Geobacteraceae</taxon>
        <taxon>Citrifermentans</taxon>
    </lineage>
</organism>
<protein>
    <recommendedName>
        <fullName evidence="6 8">Large ribosomal subunit protein uL24</fullName>
    </recommendedName>
</protein>
<name>A0A6S6M3Y2_9BACT</name>
<dbReference type="SUPFAM" id="SSF50104">
    <property type="entry name" value="Translation proteins SH3-like domain"/>
    <property type="match status" value="1"/>
</dbReference>
<comment type="subunit">
    <text evidence="8">Part of the 50S ribosomal subunit.</text>
</comment>
<dbReference type="InterPro" id="IPR014722">
    <property type="entry name" value="Rib_uL2_dom2"/>
</dbReference>
<keyword evidence="3 8" id="KW-0694">RNA-binding</keyword>
<dbReference type="GO" id="GO:0019843">
    <property type="term" value="F:rRNA binding"/>
    <property type="evidence" value="ECO:0007669"/>
    <property type="project" value="UniProtKB-UniRule"/>
</dbReference>
<accession>A0A6S6M3Y2</accession>
<reference evidence="10 11" key="1">
    <citation type="submission" date="2020-06" db="EMBL/GenBank/DDBJ databases">
        <title>Interaction of electrochemicaly active bacteria, Geobacter bremensis R4 on different carbon anode.</title>
        <authorList>
            <person name="Meng L."/>
            <person name="Yoshida N."/>
        </authorList>
    </citation>
    <scope>NUCLEOTIDE SEQUENCE [LARGE SCALE GENOMIC DNA]</scope>
    <source>
        <strain evidence="10 11">R4</strain>
    </source>
</reference>
<dbReference type="CDD" id="cd06089">
    <property type="entry name" value="KOW_RPL26"/>
    <property type="match status" value="1"/>
</dbReference>
<feature type="domain" description="KOW" evidence="9">
    <location>
        <begin position="7"/>
        <end position="34"/>
    </location>
</feature>
<dbReference type="SMR" id="A0A6S6M3Y2"/>
<dbReference type="KEGG" id="gbn:GEOBRER4_31930"/>
<dbReference type="SMART" id="SM00739">
    <property type="entry name" value="KOW"/>
    <property type="match status" value="1"/>
</dbReference>
<comment type="function">
    <text evidence="7 8">One of the proteins that surrounds the polypeptide exit tunnel on the outside of the subunit.</text>
</comment>
<dbReference type="NCBIfam" id="TIGR01079">
    <property type="entry name" value="rplX_bact"/>
    <property type="match status" value="1"/>
</dbReference>
<evidence type="ECO:0000256" key="8">
    <source>
        <dbReference type="HAMAP-Rule" id="MF_01326"/>
    </source>
</evidence>
<dbReference type="Proteomes" id="UP000515472">
    <property type="component" value="Chromosome"/>
</dbReference>
<evidence type="ECO:0000313" key="11">
    <source>
        <dbReference type="Proteomes" id="UP000515472"/>
    </source>
</evidence>
<evidence type="ECO:0000256" key="1">
    <source>
        <dbReference type="ARBA" id="ARBA00010618"/>
    </source>
</evidence>
<evidence type="ECO:0000313" key="10">
    <source>
        <dbReference type="EMBL" id="BCG48443.1"/>
    </source>
</evidence>
<comment type="function">
    <text evidence="8">One of two assembly initiator proteins, it binds directly to the 5'-end of the 23S rRNA, where it nucleates assembly of the 50S subunit.</text>
</comment>
<dbReference type="GO" id="GO:1990904">
    <property type="term" value="C:ribonucleoprotein complex"/>
    <property type="evidence" value="ECO:0007669"/>
    <property type="project" value="UniProtKB-KW"/>
</dbReference>
<dbReference type="FunFam" id="2.30.30.30:FF:000004">
    <property type="entry name" value="50S ribosomal protein L24"/>
    <property type="match status" value="1"/>
</dbReference>
<dbReference type="InterPro" id="IPR008991">
    <property type="entry name" value="Translation_prot_SH3-like_sf"/>
</dbReference>
<dbReference type="InterPro" id="IPR057264">
    <property type="entry name" value="Ribosomal_uL24_C"/>
</dbReference>
<evidence type="ECO:0000259" key="9">
    <source>
        <dbReference type="SMART" id="SM00739"/>
    </source>
</evidence>
<evidence type="ECO:0000256" key="5">
    <source>
        <dbReference type="ARBA" id="ARBA00023274"/>
    </source>
</evidence>
<comment type="similarity">
    <text evidence="1 8">Belongs to the universal ribosomal protein uL24 family.</text>
</comment>
<dbReference type="EMBL" id="AP023213">
    <property type="protein sequence ID" value="BCG48443.1"/>
    <property type="molecule type" value="Genomic_DNA"/>
</dbReference>
<keyword evidence="5 8" id="KW-0687">Ribonucleoprotein</keyword>
<evidence type="ECO:0000256" key="6">
    <source>
        <dbReference type="ARBA" id="ARBA00035206"/>
    </source>
</evidence>
<dbReference type="AlphaFoldDB" id="A0A6S6M3Y2"/>
<dbReference type="InterPro" id="IPR041988">
    <property type="entry name" value="Ribosomal_uL24_KOW"/>
</dbReference>